<sequence>MSAEQPTNKDETSALPNAVQQASVQSGVNSGRRRFTKAGIAASGVIVTLASRSALAAEAISPSGFVSVNQSRHGAHQESRARRPQYWATASHWPIDKDTKFNQIFHQCSHSSAYHNMSCAEVIEGKRGHQGSTANGVGPYLVAAYLNAAMGWTEDYLTTSQCVIMGNEWLTTGIFRPTANVTWSSAQIINYFQNTQV</sequence>
<dbReference type="Proteomes" id="UP000294829">
    <property type="component" value="Unassembled WGS sequence"/>
</dbReference>
<organism evidence="2 3">
    <name type="scientific">Sapientia aquatica</name>
    <dbReference type="NCBI Taxonomy" id="1549640"/>
    <lineage>
        <taxon>Bacteria</taxon>
        <taxon>Pseudomonadati</taxon>
        <taxon>Pseudomonadota</taxon>
        <taxon>Betaproteobacteria</taxon>
        <taxon>Burkholderiales</taxon>
        <taxon>Oxalobacteraceae</taxon>
        <taxon>Sapientia</taxon>
    </lineage>
</organism>
<dbReference type="EMBL" id="SMYL01000005">
    <property type="protein sequence ID" value="TDK65657.1"/>
    <property type="molecule type" value="Genomic_DNA"/>
</dbReference>
<name>A0A4R5W1Y3_9BURK</name>
<proteinExistence type="predicted"/>
<dbReference type="OrthoDB" id="6195511at2"/>
<feature type="region of interest" description="Disordered" evidence="1">
    <location>
        <begin position="1"/>
        <end position="30"/>
    </location>
</feature>
<protein>
    <submittedName>
        <fullName evidence="2">Uncharacterized protein</fullName>
    </submittedName>
</protein>
<gene>
    <name evidence="2" type="ORF">E2I14_12005</name>
</gene>
<dbReference type="AlphaFoldDB" id="A0A4R5W1Y3"/>
<accession>A0A4R5W1Y3</accession>
<dbReference type="RefSeq" id="WP_133328772.1">
    <property type="nucleotide sequence ID" value="NZ_SMYL01000005.1"/>
</dbReference>
<feature type="compositionally biased region" description="Polar residues" evidence="1">
    <location>
        <begin position="14"/>
        <end position="29"/>
    </location>
</feature>
<comment type="caution">
    <text evidence="2">The sequence shown here is derived from an EMBL/GenBank/DDBJ whole genome shotgun (WGS) entry which is preliminary data.</text>
</comment>
<evidence type="ECO:0000256" key="1">
    <source>
        <dbReference type="SAM" id="MobiDB-lite"/>
    </source>
</evidence>
<keyword evidence="3" id="KW-1185">Reference proteome</keyword>
<reference evidence="2 3" key="1">
    <citation type="submission" date="2019-03" db="EMBL/GenBank/DDBJ databases">
        <title>Sapientia aquatica gen. nov., sp. nov., isolated from a crater lake.</title>
        <authorList>
            <person name="Felfoldi T."/>
            <person name="Szabo A."/>
            <person name="Toth E."/>
            <person name="Schumann P."/>
            <person name="Keki Z."/>
            <person name="Marialigeti K."/>
            <person name="Mathe I."/>
        </authorList>
    </citation>
    <scope>NUCLEOTIDE SEQUENCE [LARGE SCALE GENOMIC DNA]</scope>
    <source>
        <strain evidence="2 3">SA-152</strain>
    </source>
</reference>
<evidence type="ECO:0000313" key="3">
    <source>
        <dbReference type="Proteomes" id="UP000294829"/>
    </source>
</evidence>
<evidence type="ECO:0000313" key="2">
    <source>
        <dbReference type="EMBL" id="TDK65657.1"/>
    </source>
</evidence>